<accession>A0A9X1XFU7</accession>
<keyword evidence="5" id="KW-0418">Kinase</keyword>
<feature type="domain" description="7,8-dihydro-6-hydroxymethylpterin-pyrophosphokinase" evidence="8">
    <location>
        <begin position="5"/>
        <end position="129"/>
    </location>
</feature>
<sequence>MITTYIGVGTNVERKKHVEAAIHELSLLGEDLKLSTIYECPSVGFDSAAFYNLVVEMKTSLPLIDLSQSLRKIELNWGRCEFAAKFQDRTLDLDIILFGNEVSESDPQLPRSDIFKYPFVIQPLYELCPDLIIPSDGRAVRQVWCQYSDLDSLTSIKPWFELK</sequence>
<comment type="caution">
    <text evidence="9">The sequence shown here is derived from an EMBL/GenBank/DDBJ whole genome shotgun (WGS) entry which is preliminary data.</text>
</comment>
<dbReference type="EC" id="2.7.6.3" evidence="2"/>
<dbReference type="GO" id="GO:0046656">
    <property type="term" value="P:folic acid biosynthetic process"/>
    <property type="evidence" value="ECO:0007669"/>
    <property type="project" value="UniProtKB-KW"/>
</dbReference>
<keyword evidence="10" id="KW-1185">Reference proteome</keyword>
<dbReference type="SUPFAM" id="SSF55083">
    <property type="entry name" value="6-hydroxymethyl-7,8-dihydropterin pyrophosphokinase, HPPK"/>
    <property type="match status" value="1"/>
</dbReference>
<dbReference type="PANTHER" id="PTHR43071">
    <property type="entry name" value="2-AMINO-4-HYDROXY-6-HYDROXYMETHYLDIHYDROPTERIDINE PYROPHOSPHOKINASE"/>
    <property type="match status" value="1"/>
</dbReference>
<dbReference type="Pfam" id="PF01288">
    <property type="entry name" value="HPPK"/>
    <property type="match status" value="1"/>
</dbReference>
<dbReference type="AlphaFoldDB" id="A0A9X1XFU7"/>
<dbReference type="NCBIfam" id="TIGR01498">
    <property type="entry name" value="folK"/>
    <property type="match status" value="1"/>
</dbReference>
<dbReference type="GO" id="GO:0005524">
    <property type="term" value="F:ATP binding"/>
    <property type="evidence" value="ECO:0007669"/>
    <property type="project" value="UniProtKB-KW"/>
</dbReference>
<dbReference type="GO" id="GO:0003848">
    <property type="term" value="F:2-amino-4-hydroxy-6-hydroxymethyldihydropteridine diphosphokinase activity"/>
    <property type="evidence" value="ECO:0007669"/>
    <property type="project" value="UniProtKB-EC"/>
</dbReference>
<organism evidence="9 10">
    <name type="scientific">Vibrio amylolyticus</name>
    <dbReference type="NCBI Taxonomy" id="2847292"/>
    <lineage>
        <taxon>Bacteria</taxon>
        <taxon>Pseudomonadati</taxon>
        <taxon>Pseudomonadota</taxon>
        <taxon>Gammaproteobacteria</taxon>
        <taxon>Vibrionales</taxon>
        <taxon>Vibrionaceae</taxon>
        <taxon>Vibrio</taxon>
    </lineage>
</organism>
<dbReference type="RefSeq" id="WP_248007428.1">
    <property type="nucleotide sequence ID" value="NZ_JAJHVV010000002.1"/>
</dbReference>
<keyword evidence="6" id="KW-0067">ATP-binding</keyword>
<dbReference type="InterPro" id="IPR035907">
    <property type="entry name" value="Hppk_sf"/>
</dbReference>
<evidence type="ECO:0000313" key="10">
    <source>
        <dbReference type="Proteomes" id="UP001139559"/>
    </source>
</evidence>
<dbReference type="Proteomes" id="UP001139559">
    <property type="component" value="Unassembled WGS sequence"/>
</dbReference>
<dbReference type="Gene3D" id="3.30.70.560">
    <property type="entry name" value="7,8-Dihydro-6-hydroxymethylpterin-pyrophosphokinase HPPK"/>
    <property type="match status" value="1"/>
</dbReference>
<evidence type="ECO:0000256" key="7">
    <source>
        <dbReference type="ARBA" id="ARBA00022909"/>
    </source>
</evidence>
<keyword evidence="4" id="KW-0547">Nucleotide-binding</keyword>
<keyword evidence="7" id="KW-0289">Folate biosynthesis</keyword>
<keyword evidence="3 9" id="KW-0808">Transferase</keyword>
<evidence type="ECO:0000256" key="5">
    <source>
        <dbReference type="ARBA" id="ARBA00022777"/>
    </source>
</evidence>
<evidence type="ECO:0000259" key="8">
    <source>
        <dbReference type="Pfam" id="PF01288"/>
    </source>
</evidence>
<dbReference type="PANTHER" id="PTHR43071:SF2">
    <property type="entry name" value="2-AMINO-4-HYDROXY-6-HYDROXYMETHYLDIHYDROPTERIDINE PYROPHOSPHOKINASE"/>
    <property type="match status" value="1"/>
</dbReference>
<name>A0A9X1XFU7_9VIBR</name>
<evidence type="ECO:0000256" key="3">
    <source>
        <dbReference type="ARBA" id="ARBA00022679"/>
    </source>
</evidence>
<reference evidence="9" key="1">
    <citation type="submission" date="2021-11" db="EMBL/GenBank/DDBJ databases">
        <title>Vibrio ZSDE26 sp. nov. and Vibrio ZSDZ34 sp. nov., isolated from coastal seawater in Qingdao.</title>
        <authorList>
            <person name="Zhang P."/>
        </authorList>
    </citation>
    <scope>NUCLEOTIDE SEQUENCE</scope>
    <source>
        <strain evidence="9">ZSDE26</strain>
    </source>
</reference>
<dbReference type="EMBL" id="JAJHVV010000002">
    <property type="protein sequence ID" value="MCK6262307.1"/>
    <property type="molecule type" value="Genomic_DNA"/>
</dbReference>
<evidence type="ECO:0000256" key="2">
    <source>
        <dbReference type="ARBA" id="ARBA00013253"/>
    </source>
</evidence>
<protein>
    <recommendedName>
        <fullName evidence="2">2-amino-4-hydroxy-6-hydroxymethyldihydropteridine diphosphokinase</fullName>
        <ecNumber evidence="2">2.7.6.3</ecNumber>
    </recommendedName>
</protein>
<comment type="pathway">
    <text evidence="1">Cofactor biosynthesis; tetrahydrofolate biosynthesis; 2-amino-4-hydroxy-6-hydroxymethyl-7,8-dihydropteridine diphosphate from 7,8-dihydroneopterin triphosphate: step 4/4.</text>
</comment>
<proteinExistence type="predicted"/>
<evidence type="ECO:0000313" key="9">
    <source>
        <dbReference type="EMBL" id="MCK6262307.1"/>
    </source>
</evidence>
<evidence type="ECO:0000256" key="4">
    <source>
        <dbReference type="ARBA" id="ARBA00022741"/>
    </source>
</evidence>
<evidence type="ECO:0000256" key="6">
    <source>
        <dbReference type="ARBA" id="ARBA00022840"/>
    </source>
</evidence>
<dbReference type="GO" id="GO:0016301">
    <property type="term" value="F:kinase activity"/>
    <property type="evidence" value="ECO:0007669"/>
    <property type="project" value="UniProtKB-KW"/>
</dbReference>
<dbReference type="InterPro" id="IPR000550">
    <property type="entry name" value="Hppk"/>
</dbReference>
<dbReference type="CDD" id="cd00483">
    <property type="entry name" value="HPPK"/>
    <property type="match status" value="1"/>
</dbReference>
<evidence type="ECO:0000256" key="1">
    <source>
        <dbReference type="ARBA" id="ARBA00005051"/>
    </source>
</evidence>
<gene>
    <name evidence="9" type="primary">folK</name>
    <name evidence="9" type="ORF">KP803_03340</name>
</gene>